<dbReference type="GO" id="GO:0004476">
    <property type="term" value="F:mannose-6-phosphate isomerase activity"/>
    <property type="evidence" value="ECO:0007669"/>
    <property type="project" value="InterPro"/>
</dbReference>
<dbReference type="Pfam" id="PF10432">
    <property type="entry name" value="bact-PGI_C"/>
    <property type="match status" value="1"/>
</dbReference>
<evidence type="ECO:0000259" key="3">
    <source>
        <dbReference type="PROSITE" id="PS51464"/>
    </source>
</evidence>
<evidence type="ECO:0000313" key="4">
    <source>
        <dbReference type="EMBL" id="PXF21771.1"/>
    </source>
</evidence>
<keyword evidence="2" id="KW-0413">Isomerase</keyword>
<reference evidence="4 5" key="1">
    <citation type="journal article" date="2015" name="Nat. Commun.">
        <title>Genomic and transcriptomic evidence for scavenging of diverse organic compounds by widespread deep-sea archaea.</title>
        <authorList>
            <person name="Li M."/>
            <person name="Baker B.J."/>
            <person name="Anantharaman K."/>
            <person name="Jain S."/>
            <person name="Breier J.A."/>
            <person name="Dick G.J."/>
        </authorList>
    </citation>
    <scope>NUCLEOTIDE SEQUENCE [LARGE SCALE GENOMIC DNA]</scope>
    <source>
        <strain evidence="4">Cayman_51_deep</strain>
    </source>
</reference>
<dbReference type="EMBL" id="PSPG01000005">
    <property type="protein sequence ID" value="PXF21771.1"/>
    <property type="molecule type" value="Genomic_DNA"/>
</dbReference>
<comment type="similarity">
    <text evidence="1">Belongs to the PGI/PMI family.</text>
</comment>
<dbReference type="AlphaFoldDB" id="A0A2V3HVK3"/>
<sequence>MAGVAGSSQRGVSMGESDMASLLAELDASGMAGLTRSFADDLEAAMAAEVGIEDDSDWSGVLCLGMGGSGAGGRFLKALADAEGGLPFVVWGDYGLPSWWGPEWLVLATSYSGNTEETLDGVREALESGGTVVGVCSGGQLAELLDGSDDSVSLAVPGGQMPRSAFGHILGTQLAACWALGLLAAPSGDERAAMVERLRAASADADLIDGDGMSETMARSIAGREVGIVAPTELGPAAYRFACQLNENSAAFAHPAEVPEMNHNEIVAWSAEDTSSRGLIAFTSDSTRSRARARMGWMLDNIETEIVWRIECEGSSLLERLLYAAHVTDWVSIALALLNGRDPSEMAAIDSLKVHLASIQ</sequence>
<dbReference type="SUPFAM" id="SSF53697">
    <property type="entry name" value="SIS domain"/>
    <property type="match status" value="1"/>
</dbReference>
<dbReference type="CDD" id="cd05637">
    <property type="entry name" value="SIS_PGI_PMI_2"/>
    <property type="match status" value="1"/>
</dbReference>
<protein>
    <recommendedName>
        <fullName evidence="3">SIS domain-containing protein</fullName>
    </recommendedName>
</protein>
<dbReference type="GO" id="GO:1901135">
    <property type="term" value="P:carbohydrate derivative metabolic process"/>
    <property type="evidence" value="ECO:0007669"/>
    <property type="project" value="InterPro"/>
</dbReference>
<evidence type="ECO:0000256" key="1">
    <source>
        <dbReference type="ARBA" id="ARBA00010523"/>
    </source>
</evidence>
<evidence type="ECO:0000313" key="5">
    <source>
        <dbReference type="Proteomes" id="UP000248161"/>
    </source>
</evidence>
<gene>
    <name evidence="4" type="ORF">CXX69_02935</name>
</gene>
<dbReference type="GO" id="GO:0005975">
    <property type="term" value="P:carbohydrate metabolic process"/>
    <property type="evidence" value="ECO:0007669"/>
    <property type="project" value="InterPro"/>
</dbReference>
<dbReference type="Gene3D" id="3.40.50.10490">
    <property type="entry name" value="Glucose-6-phosphate isomerase like protein, domain 1"/>
    <property type="match status" value="2"/>
</dbReference>
<organism evidence="4 5">
    <name type="scientific">Candidatus Thalassarchaeum betae</name>
    <dbReference type="NCBI Taxonomy" id="2599289"/>
    <lineage>
        <taxon>Archaea</taxon>
        <taxon>Methanobacteriati</taxon>
        <taxon>Thermoplasmatota</taxon>
        <taxon>Candidatus Poseidoniia</taxon>
        <taxon>Candidatus Poseidoniales</taxon>
        <taxon>Candidatus Thalassarchaeaceae</taxon>
        <taxon>Candidatus Thalassarchaeum</taxon>
    </lineage>
</organism>
<dbReference type="InterPro" id="IPR001347">
    <property type="entry name" value="SIS_dom"/>
</dbReference>
<dbReference type="InterPro" id="IPR019490">
    <property type="entry name" value="Glu6P/Mann6P_isomerase_C"/>
</dbReference>
<name>A0A2V3HVK3_9ARCH</name>
<comment type="caution">
    <text evidence="4">The sequence shown here is derived from an EMBL/GenBank/DDBJ whole genome shotgun (WGS) entry which is preliminary data.</text>
</comment>
<dbReference type="GO" id="GO:0097367">
    <property type="term" value="F:carbohydrate derivative binding"/>
    <property type="evidence" value="ECO:0007669"/>
    <property type="project" value="InterPro"/>
</dbReference>
<accession>A0A2V3HVK3</accession>
<dbReference type="GO" id="GO:0004347">
    <property type="term" value="F:glucose-6-phosphate isomerase activity"/>
    <property type="evidence" value="ECO:0007669"/>
    <property type="project" value="InterPro"/>
</dbReference>
<dbReference type="Proteomes" id="UP000248161">
    <property type="component" value="Unassembled WGS sequence"/>
</dbReference>
<dbReference type="InterPro" id="IPR046348">
    <property type="entry name" value="SIS_dom_sf"/>
</dbReference>
<feature type="domain" description="SIS" evidence="3">
    <location>
        <begin position="48"/>
        <end position="190"/>
    </location>
</feature>
<dbReference type="PROSITE" id="PS51464">
    <property type="entry name" value="SIS"/>
    <property type="match status" value="1"/>
</dbReference>
<evidence type="ECO:0000256" key="2">
    <source>
        <dbReference type="ARBA" id="ARBA00023235"/>
    </source>
</evidence>
<proteinExistence type="inferred from homology"/>